<dbReference type="EMBL" id="JAPUFD010000008">
    <property type="protein sequence ID" value="MDI1488728.1"/>
    <property type="molecule type" value="Genomic_DNA"/>
</dbReference>
<dbReference type="Proteomes" id="UP001161017">
    <property type="component" value="Unassembled WGS sequence"/>
</dbReference>
<organism evidence="1 2">
    <name type="scientific">Ramalina farinacea</name>
    <dbReference type="NCBI Taxonomy" id="258253"/>
    <lineage>
        <taxon>Eukaryota</taxon>
        <taxon>Fungi</taxon>
        <taxon>Dikarya</taxon>
        <taxon>Ascomycota</taxon>
        <taxon>Pezizomycotina</taxon>
        <taxon>Lecanoromycetes</taxon>
        <taxon>OSLEUM clade</taxon>
        <taxon>Lecanoromycetidae</taxon>
        <taxon>Lecanorales</taxon>
        <taxon>Lecanorineae</taxon>
        <taxon>Ramalinaceae</taxon>
        <taxon>Ramalina</taxon>
    </lineage>
</organism>
<gene>
    <name evidence="1" type="primary">GPA1_2</name>
    <name evidence="1" type="ORF">OHK93_008004</name>
</gene>
<sequence>MSEQTVLLQEINNLEIITRARDDSSSLLFLRDDESLQTRRSICTMNSEGLDECFVFDDEIFNTGPYLASMRSNTKYAVRHARSQAEVDSSFADFARGLNSYNESRRRATRAIRAKEQTTKDLQSKNAPSPAVSHGKKLLVMGNSRGSGSAILRTLEMAYGDLGLP</sequence>
<dbReference type="AlphaFoldDB" id="A0AA43QLL7"/>
<evidence type="ECO:0000313" key="2">
    <source>
        <dbReference type="Proteomes" id="UP001161017"/>
    </source>
</evidence>
<reference evidence="1" key="1">
    <citation type="journal article" date="2023" name="Genome Biol. Evol.">
        <title>First Whole Genome Sequence and Flow Cytometry Genome Size Data for the Lichen-Forming Fungus Ramalina farinacea (Ascomycota).</title>
        <authorList>
            <person name="Llewellyn T."/>
            <person name="Mian S."/>
            <person name="Hill R."/>
            <person name="Leitch I.J."/>
            <person name="Gaya E."/>
        </authorList>
    </citation>
    <scope>NUCLEOTIDE SEQUENCE</scope>
    <source>
        <strain evidence="1">LIQ254RAFAR</strain>
    </source>
</reference>
<name>A0AA43QLL7_9LECA</name>
<protein>
    <submittedName>
        <fullName evidence="1">Guanine nucleotide-binding protein subunit alpha</fullName>
    </submittedName>
</protein>
<keyword evidence="2" id="KW-1185">Reference proteome</keyword>
<comment type="caution">
    <text evidence="1">The sequence shown here is derived from an EMBL/GenBank/DDBJ whole genome shotgun (WGS) entry which is preliminary data.</text>
</comment>
<accession>A0AA43QLL7</accession>
<proteinExistence type="predicted"/>
<evidence type="ECO:0000313" key="1">
    <source>
        <dbReference type="EMBL" id="MDI1488728.1"/>
    </source>
</evidence>